<dbReference type="EMBL" id="JNBS01000721">
    <property type="protein sequence ID" value="OQS03922.1"/>
    <property type="molecule type" value="Genomic_DNA"/>
</dbReference>
<dbReference type="InterPro" id="IPR001245">
    <property type="entry name" value="Ser-Thr/Tyr_kinase_cat_dom"/>
</dbReference>
<evidence type="ECO:0000256" key="3">
    <source>
        <dbReference type="ARBA" id="ARBA00022777"/>
    </source>
</evidence>
<protein>
    <submittedName>
        <fullName evidence="6">Kinase</fullName>
    </submittedName>
</protein>
<name>A0A1W0A0V3_9STRA</name>
<dbReference type="STRING" id="74557.A0A1W0A0V3"/>
<comment type="caution">
    <text evidence="6">The sequence shown here is derived from an EMBL/GenBank/DDBJ whole genome shotgun (WGS) entry which is preliminary data.</text>
</comment>
<evidence type="ECO:0000313" key="6">
    <source>
        <dbReference type="EMBL" id="OQS03922.1"/>
    </source>
</evidence>
<dbReference type="PROSITE" id="PS00108">
    <property type="entry name" value="PROTEIN_KINASE_ST"/>
    <property type="match status" value="1"/>
</dbReference>
<keyword evidence="4" id="KW-0067">ATP-binding</keyword>
<evidence type="ECO:0000256" key="1">
    <source>
        <dbReference type="ARBA" id="ARBA00022679"/>
    </source>
</evidence>
<keyword evidence="1" id="KW-0808">Transferase</keyword>
<dbReference type="OrthoDB" id="89714at2759"/>
<feature type="non-terminal residue" evidence="6">
    <location>
        <position position="162"/>
    </location>
</feature>
<proteinExistence type="predicted"/>
<dbReference type="PROSITE" id="PS50011">
    <property type="entry name" value="PROTEIN_KINASE_DOM"/>
    <property type="match status" value="1"/>
</dbReference>
<evidence type="ECO:0000256" key="4">
    <source>
        <dbReference type="ARBA" id="ARBA00022840"/>
    </source>
</evidence>
<dbReference type="InterPro" id="IPR000719">
    <property type="entry name" value="Prot_kinase_dom"/>
</dbReference>
<evidence type="ECO:0000259" key="5">
    <source>
        <dbReference type="PROSITE" id="PS50011"/>
    </source>
</evidence>
<dbReference type="PANTHER" id="PTHR44329">
    <property type="entry name" value="SERINE/THREONINE-PROTEIN KINASE TNNI3K-RELATED"/>
    <property type="match status" value="1"/>
</dbReference>
<dbReference type="GO" id="GO:0005524">
    <property type="term" value="F:ATP binding"/>
    <property type="evidence" value="ECO:0007669"/>
    <property type="project" value="UniProtKB-KW"/>
</dbReference>
<dbReference type="InterPro" id="IPR011009">
    <property type="entry name" value="Kinase-like_dom_sf"/>
</dbReference>
<organism evidence="6 7">
    <name type="scientific">Thraustotheca clavata</name>
    <dbReference type="NCBI Taxonomy" id="74557"/>
    <lineage>
        <taxon>Eukaryota</taxon>
        <taxon>Sar</taxon>
        <taxon>Stramenopiles</taxon>
        <taxon>Oomycota</taxon>
        <taxon>Saprolegniomycetes</taxon>
        <taxon>Saprolegniales</taxon>
        <taxon>Achlyaceae</taxon>
        <taxon>Thraustotheca</taxon>
    </lineage>
</organism>
<feature type="domain" description="Protein kinase" evidence="5">
    <location>
        <begin position="29"/>
        <end position="162"/>
    </location>
</feature>
<evidence type="ECO:0000256" key="2">
    <source>
        <dbReference type="ARBA" id="ARBA00022741"/>
    </source>
</evidence>
<dbReference type="GO" id="GO:0004674">
    <property type="term" value="F:protein serine/threonine kinase activity"/>
    <property type="evidence" value="ECO:0007669"/>
    <property type="project" value="TreeGrafter"/>
</dbReference>
<sequence>MSAPPIALEELLSQVRNENLQIEFNNLQHEPWEVLGAGAQGTVYKTSYFGTLVAVKVSLSSKINANNSSAIVQEIKMLKNLRHPKIVEFMGFSLDQSNNICIVTEYLGGGSLFRLLHTPSFSLTWRNHLLQYAIDICEGMAYMHAQSSPLLHRDLKSPNILI</sequence>
<gene>
    <name evidence="6" type="ORF">THRCLA_03798</name>
</gene>
<keyword evidence="3 6" id="KW-0418">Kinase</keyword>
<dbReference type="Gene3D" id="1.10.510.10">
    <property type="entry name" value="Transferase(Phosphotransferase) domain 1"/>
    <property type="match status" value="1"/>
</dbReference>
<dbReference type="Pfam" id="PF07714">
    <property type="entry name" value="PK_Tyr_Ser-Thr"/>
    <property type="match status" value="1"/>
</dbReference>
<accession>A0A1W0A0V3</accession>
<dbReference type="InterPro" id="IPR008271">
    <property type="entry name" value="Ser/Thr_kinase_AS"/>
</dbReference>
<evidence type="ECO:0000313" key="7">
    <source>
        <dbReference type="Proteomes" id="UP000243217"/>
    </source>
</evidence>
<dbReference type="PANTHER" id="PTHR44329:SF288">
    <property type="entry name" value="MITOGEN-ACTIVATED PROTEIN KINASE KINASE KINASE 20"/>
    <property type="match status" value="1"/>
</dbReference>
<dbReference type="InterPro" id="IPR051681">
    <property type="entry name" value="Ser/Thr_Kinases-Pseudokinases"/>
</dbReference>
<dbReference type="SUPFAM" id="SSF56112">
    <property type="entry name" value="Protein kinase-like (PK-like)"/>
    <property type="match status" value="1"/>
</dbReference>
<keyword evidence="2" id="KW-0547">Nucleotide-binding</keyword>
<reference evidence="6 7" key="1">
    <citation type="journal article" date="2014" name="Genome Biol. Evol.">
        <title>The secreted proteins of Achlya hypogyna and Thraustotheca clavata identify the ancestral oomycete secretome and reveal gene acquisitions by horizontal gene transfer.</title>
        <authorList>
            <person name="Misner I."/>
            <person name="Blouin N."/>
            <person name="Leonard G."/>
            <person name="Richards T.A."/>
            <person name="Lane C.E."/>
        </authorList>
    </citation>
    <scope>NUCLEOTIDE SEQUENCE [LARGE SCALE GENOMIC DNA]</scope>
    <source>
        <strain evidence="6 7">ATCC 34112</strain>
    </source>
</reference>
<dbReference type="SMART" id="SM00220">
    <property type="entry name" value="S_TKc"/>
    <property type="match status" value="1"/>
</dbReference>
<keyword evidence="7" id="KW-1185">Reference proteome</keyword>
<dbReference type="Proteomes" id="UP000243217">
    <property type="component" value="Unassembled WGS sequence"/>
</dbReference>
<dbReference type="AlphaFoldDB" id="A0A1W0A0V3"/>